<dbReference type="Proteomes" id="UP001169764">
    <property type="component" value="Unassembled WGS sequence"/>
</dbReference>
<keyword evidence="2" id="KW-1185">Reference proteome</keyword>
<proteinExistence type="predicted"/>
<reference evidence="1" key="1">
    <citation type="submission" date="2023-07" db="EMBL/GenBank/DDBJ databases">
        <authorList>
            <person name="Kim M."/>
        </authorList>
    </citation>
    <scope>NUCLEOTIDE SEQUENCE</scope>
    <source>
        <strain evidence="1">BIUV-7</strain>
    </source>
</reference>
<accession>A0ABT8YCQ3</accession>
<evidence type="ECO:0000313" key="1">
    <source>
        <dbReference type="EMBL" id="MDO6416117.1"/>
    </source>
</evidence>
<evidence type="ECO:0000313" key="2">
    <source>
        <dbReference type="Proteomes" id="UP001169764"/>
    </source>
</evidence>
<gene>
    <name evidence="1" type="ORF">Q4F19_17155</name>
</gene>
<sequence length="233" mass="25181">MADTGYSRSPKIAKGAFVQLLTDIVGIIPNIVVFQYNPESISRTLTPWNPFAVDQAQRGSQAPTVQPFDVAETFGSFRIELDATDDLEDGDPIAVVTGIETRLAALRKLTQASEGLVGDLIASAKSLVGAGEDEARRPTVAPTLLVLGPRLILPVRVTSFQVEENAHLPSYFPIRAVVTMSLEVLTPDSFRCQQDIAGKIAVAAYEFTRLQEDANALLNVANNVDAIRAMLPF</sequence>
<organism evidence="1 2">
    <name type="scientific">Sphingomonas natans</name>
    <dbReference type="NCBI Taxonomy" id="3063330"/>
    <lineage>
        <taxon>Bacteria</taxon>
        <taxon>Pseudomonadati</taxon>
        <taxon>Pseudomonadota</taxon>
        <taxon>Alphaproteobacteria</taxon>
        <taxon>Sphingomonadales</taxon>
        <taxon>Sphingomonadaceae</taxon>
        <taxon>Sphingomonas</taxon>
    </lineage>
</organism>
<name>A0ABT8YCQ3_9SPHN</name>
<comment type="caution">
    <text evidence="1">The sequence shown here is derived from an EMBL/GenBank/DDBJ whole genome shotgun (WGS) entry which is preliminary data.</text>
</comment>
<dbReference type="EMBL" id="JAUOTP010000009">
    <property type="protein sequence ID" value="MDO6416117.1"/>
    <property type="molecule type" value="Genomic_DNA"/>
</dbReference>
<protein>
    <submittedName>
        <fullName evidence="1">Uncharacterized protein</fullName>
    </submittedName>
</protein>
<dbReference type="RefSeq" id="WP_303545151.1">
    <property type="nucleotide sequence ID" value="NZ_JAUOTP010000009.1"/>
</dbReference>